<sequence>MIFAAVAALLWVVRLVMFVALHLVRSDYSPVRHAVSDYAVGRTRTLSSIMTWTTAAAWAALAAAVWSGLPNWSARGGIAAWLLVLAVIFLVLPFVPTTLEGEQATVIGRLHMLAAVSWFAISYSCMSDFVRLAESSVGGVLAFTLIVLSWIALVGLIVLVASLVLPGLRSRTFGISERVFIVAVNLFYLLAAVVLLVAA</sequence>
<name>A0AAW8EVF0_9MICO</name>
<evidence type="ECO:0008006" key="4">
    <source>
        <dbReference type="Google" id="ProtNLM"/>
    </source>
</evidence>
<dbReference type="EMBL" id="JAUSXV010000001">
    <property type="protein sequence ID" value="MDQ0646879.1"/>
    <property type="molecule type" value="Genomic_DNA"/>
</dbReference>
<evidence type="ECO:0000256" key="1">
    <source>
        <dbReference type="SAM" id="Phobius"/>
    </source>
</evidence>
<dbReference type="InterPro" id="IPR009339">
    <property type="entry name" value="DUF998"/>
</dbReference>
<proteinExistence type="predicted"/>
<feature type="transmembrane region" description="Helical" evidence="1">
    <location>
        <begin position="179"/>
        <end position="198"/>
    </location>
</feature>
<protein>
    <recommendedName>
        <fullName evidence="4">DUF998 domain-containing protein</fullName>
    </recommendedName>
</protein>
<feature type="transmembrane region" description="Helical" evidence="1">
    <location>
        <begin position="50"/>
        <end position="69"/>
    </location>
</feature>
<gene>
    <name evidence="2" type="ORF">QFZ53_001075</name>
</gene>
<keyword evidence="1" id="KW-1133">Transmembrane helix</keyword>
<evidence type="ECO:0000313" key="3">
    <source>
        <dbReference type="Proteomes" id="UP001244427"/>
    </source>
</evidence>
<comment type="caution">
    <text evidence="2">The sequence shown here is derived from an EMBL/GenBank/DDBJ whole genome shotgun (WGS) entry which is preliminary data.</text>
</comment>
<keyword evidence="1" id="KW-0812">Transmembrane</keyword>
<feature type="transmembrane region" description="Helical" evidence="1">
    <location>
        <begin position="76"/>
        <end position="95"/>
    </location>
</feature>
<evidence type="ECO:0000313" key="2">
    <source>
        <dbReference type="EMBL" id="MDQ0646879.1"/>
    </source>
</evidence>
<keyword evidence="3" id="KW-1185">Reference proteome</keyword>
<accession>A0AAW8EVF0</accession>
<dbReference type="AlphaFoldDB" id="A0AAW8EVF0"/>
<organism evidence="2 3">
    <name type="scientific">Microbacterium natoriense</name>
    <dbReference type="NCBI Taxonomy" id="284570"/>
    <lineage>
        <taxon>Bacteria</taxon>
        <taxon>Bacillati</taxon>
        <taxon>Actinomycetota</taxon>
        <taxon>Actinomycetes</taxon>
        <taxon>Micrococcales</taxon>
        <taxon>Microbacteriaceae</taxon>
        <taxon>Microbacterium</taxon>
    </lineage>
</organism>
<feature type="transmembrane region" description="Helical" evidence="1">
    <location>
        <begin position="137"/>
        <end position="159"/>
    </location>
</feature>
<reference evidence="2 3" key="1">
    <citation type="submission" date="2023-07" db="EMBL/GenBank/DDBJ databases">
        <title>Comparative genomics of wheat-associated soil bacteria to identify genetic determinants of phenazine resistance.</title>
        <authorList>
            <person name="Mouncey N."/>
        </authorList>
    </citation>
    <scope>NUCLEOTIDE SEQUENCE [LARGE SCALE GENOMIC DNA]</scope>
    <source>
        <strain evidence="2 3">W4I9-1</strain>
    </source>
</reference>
<dbReference type="RefSeq" id="WP_292904398.1">
    <property type="nucleotide sequence ID" value="NZ_JAUSXV010000001.1"/>
</dbReference>
<feature type="transmembrane region" description="Helical" evidence="1">
    <location>
        <begin position="107"/>
        <end position="125"/>
    </location>
</feature>
<dbReference type="Proteomes" id="UP001244427">
    <property type="component" value="Unassembled WGS sequence"/>
</dbReference>
<keyword evidence="1" id="KW-0472">Membrane</keyword>
<dbReference type="Pfam" id="PF06197">
    <property type="entry name" value="DUF998"/>
    <property type="match status" value="1"/>
</dbReference>